<dbReference type="Proteomes" id="UP000579250">
    <property type="component" value="Unassembled WGS sequence"/>
</dbReference>
<accession>A0A846YQS0</accession>
<evidence type="ECO:0000313" key="3">
    <source>
        <dbReference type="EMBL" id="NKZ02609.1"/>
    </source>
</evidence>
<protein>
    <submittedName>
        <fullName evidence="3">DUF4190 domain-containing protein</fullName>
    </submittedName>
</protein>
<keyword evidence="1" id="KW-0472">Membrane</keyword>
<comment type="caution">
    <text evidence="3">The sequence shown here is derived from an EMBL/GenBank/DDBJ whole genome shotgun (WGS) entry which is preliminary data.</text>
</comment>
<dbReference type="RefSeq" id="WP_067629251.1">
    <property type="nucleotide sequence ID" value="NZ_JAAXPI010000002.1"/>
</dbReference>
<organism evidence="3 4">
    <name type="scientific">Actinomadura latina</name>
    <dbReference type="NCBI Taxonomy" id="163603"/>
    <lineage>
        <taxon>Bacteria</taxon>
        <taxon>Bacillati</taxon>
        <taxon>Actinomycetota</taxon>
        <taxon>Actinomycetes</taxon>
        <taxon>Streptosporangiales</taxon>
        <taxon>Thermomonosporaceae</taxon>
        <taxon>Actinomadura</taxon>
    </lineage>
</organism>
<dbReference type="AlphaFoldDB" id="A0A846YQS0"/>
<reference evidence="3 4" key="1">
    <citation type="submission" date="2020-04" db="EMBL/GenBank/DDBJ databases">
        <title>MicrobeNet Type strains.</title>
        <authorList>
            <person name="Nicholson A.C."/>
        </authorList>
    </citation>
    <scope>NUCLEOTIDE SEQUENCE [LARGE SCALE GENOMIC DNA]</scope>
    <source>
        <strain evidence="3 4">ATCC BAA-277</strain>
    </source>
</reference>
<sequence length="103" mass="10886">MTEQRVEPEPGSVPTNSMPTNGMATASMVMGVLGLAPFGQFAVGAIVLGHIARRRIRRTGEGGRGRATVGLIFGYLFTVLWAAVLGITIWAYGVAFQAWPPGP</sequence>
<feature type="domain" description="DUF4190" evidence="2">
    <location>
        <begin position="23"/>
        <end position="83"/>
    </location>
</feature>
<keyword evidence="1" id="KW-0812">Transmembrane</keyword>
<proteinExistence type="predicted"/>
<dbReference type="Pfam" id="PF13828">
    <property type="entry name" value="DUF4190"/>
    <property type="match status" value="1"/>
</dbReference>
<feature type="transmembrane region" description="Helical" evidence="1">
    <location>
        <begin position="69"/>
        <end position="93"/>
    </location>
</feature>
<feature type="transmembrane region" description="Helical" evidence="1">
    <location>
        <begin position="24"/>
        <end position="48"/>
    </location>
</feature>
<evidence type="ECO:0000313" key="4">
    <source>
        <dbReference type="Proteomes" id="UP000579250"/>
    </source>
</evidence>
<dbReference type="EMBL" id="JAAXPI010000002">
    <property type="protein sequence ID" value="NKZ02609.1"/>
    <property type="molecule type" value="Genomic_DNA"/>
</dbReference>
<keyword evidence="4" id="KW-1185">Reference proteome</keyword>
<gene>
    <name evidence="3" type="ORF">HGB48_02390</name>
</gene>
<dbReference type="InterPro" id="IPR025241">
    <property type="entry name" value="DUF4190"/>
</dbReference>
<evidence type="ECO:0000256" key="1">
    <source>
        <dbReference type="SAM" id="Phobius"/>
    </source>
</evidence>
<name>A0A846YQS0_9ACTN</name>
<evidence type="ECO:0000259" key="2">
    <source>
        <dbReference type="Pfam" id="PF13828"/>
    </source>
</evidence>
<keyword evidence="1" id="KW-1133">Transmembrane helix</keyword>